<name>A0A934QFV8_9PROT</name>
<proteinExistence type="predicted"/>
<evidence type="ECO:0000313" key="1">
    <source>
        <dbReference type="EMBL" id="MBK1696094.1"/>
    </source>
</evidence>
<sequence length="131" mass="14952">MLLSIPSKLDDLAPYLTRFLDLAGPERWFKRCDQLDADQHRSPYRWKIVSDYHWLEMALGFQADVFAKHGRLLPELVDGRILASLNFAATATEIYAHLPPKGRQVLEGRLRDSLKAETGFAPLYLELALVT</sequence>
<accession>A0A934QFV8</accession>
<reference evidence="1" key="1">
    <citation type="submission" date="2017-08" db="EMBL/GenBank/DDBJ databases">
        <authorList>
            <person name="Imhoff J.F."/>
            <person name="Rahn T."/>
            <person name="Kuenzel S."/>
            <person name="Neulinger S.C."/>
        </authorList>
    </citation>
    <scope>NUCLEOTIDE SEQUENCE</scope>
    <source>
        <strain evidence="1">DSM 9154</strain>
    </source>
</reference>
<dbReference type="Proteomes" id="UP000778970">
    <property type="component" value="Unassembled WGS sequence"/>
</dbReference>
<dbReference type="RefSeq" id="WP_027288452.1">
    <property type="nucleotide sequence ID" value="NZ_NRRE01000010.1"/>
</dbReference>
<reference evidence="1" key="2">
    <citation type="journal article" date="2020" name="Microorganisms">
        <title>Osmotic Adaptation and Compatible Solute Biosynthesis of Phototrophic Bacteria as Revealed from Genome Analyses.</title>
        <authorList>
            <person name="Imhoff J.F."/>
            <person name="Rahn T."/>
            <person name="Kunzel S."/>
            <person name="Keller A."/>
            <person name="Neulinger S.C."/>
        </authorList>
    </citation>
    <scope>NUCLEOTIDE SEQUENCE</scope>
    <source>
        <strain evidence="1">DSM 9154</strain>
    </source>
</reference>
<comment type="caution">
    <text evidence="1">The sequence shown here is derived from an EMBL/GenBank/DDBJ whole genome shotgun (WGS) entry which is preliminary data.</text>
</comment>
<gene>
    <name evidence="1" type="ORF">CKO21_02395</name>
</gene>
<dbReference type="AlphaFoldDB" id="A0A934QFV8"/>
<dbReference type="EMBL" id="NRRE01000010">
    <property type="protein sequence ID" value="MBK1696094.1"/>
    <property type="molecule type" value="Genomic_DNA"/>
</dbReference>
<organism evidence="1 2">
    <name type="scientific">Rhodovibrio salinarum</name>
    <dbReference type="NCBI Taxonomy" id="1087"/>
    <lineage>
        <taxon>Bacteria</taxon>
        <taxon>Pseudomonadati</taxon>
        <taxon>Pseudomonadota</taxon>
        <taxon>Alphaproteobacteria</taxon>
        <taxon>Rhodospirillales</taxon>
        <taxon>Rhodovibrionaceae</taxon>
        <taxon>Rhodovibrio</taxon>
    </lineage>
</organism>
<protein>
    <submittedName>
        <fullName evidence="1">Uncharacterized protein</fullName>
    </submittedName>
</protein>
<keyword evidence="2" id="KW-1185">Reference proteome</keyword>
<evidence type="ECO:0000313" key="2">
    <source>
        <dbReference type="Proteomes" id="UP000778970"/>
    </source>
</evidence>